<evidence type="ECO:0000256" key="4">
    <source>
        <dbReference type="ARBA" id="ARBA00022692"/>
    </source>
</evidence>
<evidence type="ECO:0000256" key="7">
    <source>
        <dbReference type="ARBA" id="ARBA00023128"/>
    </source>
</evidence>
<keyword evidence="7 10" id="KW-0496">Mitochondrion</keyword>
<dbReference type="GO" id="GO:0006397">
    <property type="term" value="P:mRNA processing"/>
    <property type="evidence" value="ECO:0007669"/>
    <property type="project" value="UniProtKB-UniRule"/>
</dbReference>
<feature type="domain" description="Mitochondrial escape protein 2 C-terminal" evidence="11">
    <location>
        <begin position="320"/>
        <end position="804"/>
    </location>
</feature>
<keyword evidence="13" id="KW-1185">Reference proteome</keyword>
<dbReference type="RefSeq" id="XP_043046382.1">
    <property type="nucleotide sequence ID" value="XM_043178680.1"/>
</dbReference>
<dbReference type="AlphaFoldDB" id="A0A9P7W5A8"/>
<dbReference type="GO" id="GO:0005743">
    <property type="term" value="C:mitochondrial inner membrane"/>
    <property type="evidence" value="ECO:0007669"/>
    <property type="project" value="UniProtKB-SubCell"/>
</dbReference>
<dbReference type="GO" id="GO:0004527">
    <property type="term" value="F:exonuclease activity"/>
    <property type="evidence" value="ECO:0007669"/>
    <property type="project" value="UniProtKB-KW"/>
</dbReference>
<dbReference type="GO" id="GO:0003723">
    <property type="term" value="F:RNA binding"/>
    <property type="evidence" value="ECO:0007669"/>
    <property type="project" value="UniProtKB-UniRule"/>
</dbReference>
<evidence type="ECO:0000259" key="11">
    <source>
        <dbReference type="Pfam" id="PF10443"/>
    </source>
</evidence>
<evidence type="ECO:0000256" key="9">
    <source>
        <dbReference type="ARBA" id="ARBA00025276"/>
    </source>
</evidence>
<keyword evidence="12" id="KW-0540">Nuclease</keyword>
<dbReference type="OrthoDB" id="10267654at2759"/>
<gene>
    <name evidence="12" type="ORF">BT62DRAFT_1070594</name>
</gene>
<evidence type="ECO:0000256" key="10">
    <source>
        <dbReference type="RuleBase" id="RU367108"/>
    </source>
</evidence>
<evidence type="ECO:0000313" key="13">
    <source>
        <dbReference type="Proteomes" id="UP000812287"/>
    </source>
</evidence>
<dbReference type="SUPFAM" id="SSF52540">
    <property type="entry name" value="P-loop containing nucleoside triphosphate hydrolases"/>
    <property type="match status" value="1"/>
</dbReference>
<evidence type="ECO:0000256" key="8">
    <source>
        <dbReference type="ARBA" id="ARBA00023136"/>
    </source>
</evidence>
<comment type="subcellular location">
    <subcellularLocation>
        <location evidence="1 10">Mitochondrion inner membrane</location>
        <topology evidence="1 10">Single-pass membrane protein</topology>
    </subcellularLocation>
</comment>
<dbReference type="GeneID" id="66100974"/>
<evidence type="ECO:0000256" key="6">
    <source>
        <dbReference type="ARBA" id="ARBA00022989"/>
    </source>
</evidence>
<proteinExistence type="inferred from homology"/>
<dbReference type="InterPro" id="IPR027417">
    <property type="entry name" value="P-loop_NTPase"/>
</dbReference>
<evidence type="ECO:0000256" key="3">
    <source>
        <dbReference type="ARBA" id="ARBA00020222"/>
    </source>
</evidence>
<keyword evidence="5 10" id="KW-0999">Mitochondrion inner membrane</keyword>
<dbReference type="PANTHER" id="PTHR32198:SF2">
    <property type="entry name" value="MITOCHONDRIAL ESCAPE PROTEIN 2"/>
    <property type="match status" value="1"/>
</dbReference>
<reference evidence="12" key="1">
    <citation type="submission" date="2020-11" db="EMBL/GenBank/DDBJ databases">
        <title>Adaptations for nitrogen fixation in a non-lichenized fungal sporocarp promotes dispersal by wood-feeding termites.</title>
        <authorList>
            <consortium name="DOE Joint Genome Institute"/>
            <person name="Koch R.A."/>
            <person name="Yoon G."/>
            <person name="Arayal U."/>
            <person name="Lail K."/>
            <person name="Amirebrahimi M."/>
            <person name="Labutti K."/>
            <person name="Lipzen A."/>
            <person name="Riley R."/>
            <person name="Barry K."/>
            <person name="Henrissat B."/>
            <person name="Grigoriev I.V."/>
            <person name="Herr J.R."/>
            <person name="Aime M.C."/>
        </authorList>
    </citation>
    <scope>NUCLEOTIDE SEQUENCE</scope>
    <source>
        <strain evidence="12">MCA 3950</strain>
    </source>
</reference>
<organism evidence="12 13">
    <name type="scientific">Guyanagaster necrorhizus</name>
    <dbReference type="NCBI Taxonomy" id="856835"/>
    <lineage>
        <taxon>Eukaryota</taxon>
        <taxon>Fungi</taxon>
        <taxon>Dikarya</taxon>
        <taxon>Basidiomycota</taxon>
        <taxon>Agaricomycotina</taxon>
        <taxon>Agaricomycetes</taxon>
        <taxon>Agaricomycetidae</taxon>
        <taxon>Agaricales</taxon>
        <taxon>Marasmiineae</taxon>
        <taxon>Physalacriaceae</taxon>
        <taxon>Guyanagaster</taxon>
    </lineage>
</organism>
<keyword evidence="10" id="KW-0694">RNA-binding</keyword>
<dbReference type="Gene3D" id="3.40.50.300">
    <property type="entry name" value="P-loop containing nucleotide triphosphate hydrolases"/>
    <property type="match status" value="1"/>
</dbReference>
<evidence type="ECO:0000256" key="1">
    <source>
        <dbReference type="ARBA" id="ARBA00004434"/>
    </source>
</evidence>
<keyword evidence="10" id="KW-0507">mRNA processing</keyword>
<evidence type="ECO:0000313" key="12">
    <source>
        <dbReference type="EMBL" id="KAG7452882.1"/>
    </source>
</evidence>
<keyword evidence="8" id="KW-0472">Membrane</keyword>
<keyword evidence="12" id="KW-0378">Hydrolase</keyword>
<dbReference type="EMBL" id="MU250523">
    <property type="protein sequence ID" value="KAG7452882.1"/>
    <property type="molecule type" value="Genomic_DNA"/>
</dbReference>
<dbReference type="PANTHER" id="PTHR32198">
    <property type="entry name" value="MITOCHONDRIAL ESCAPE PROTEIN 2"/>
    <property type="match status" value="1"/>
</dbReference>
<comment type="similarity">
    <text evidence="2 10">Belongs to the YME2 family.</text>
</comment>
<dbReference type="Proteomes" id="UP000812287">
    <property type="component" value="Unassembled WGS sequence"/>
</dbReference>
<protein>
    <recommendedName>
        <fullName evidence="3 10">Mitochondrial escape protein 2</fullName>
    </recommendedName>
</protein>
<dbReference type="Pfam" id="PF10443">
    <property type="entry name" value="RNA12"/>
    <property type="match status" value="1"/>
</dbReference>
<keyword evidence="4" id="KW-0812">Transmembrane</keyword>
<dbReference type="InterPro" id="IPR018850">
    <property type="entry name" value="Mt_escape_2_C"/>
</dbReference>
<keyword evidence="12" id="KW-0269">Exonuclease</keyword>
<accession>A0A9P7W5A8</accession>
<evidence type="ECO:0000256" key="2">
    <source>
        <dbReference type="ARBA" id="ARBA00010320"/>
    </source>
</evidence>
<comment type="function">
    <text evidence="9 10">Plays a role in maintaining the mitochondrial genome and in controlling the mtDNA escape. Involved in the regulation of mtDNA nucleotide structure and number. May have a dispensable role in early maturation of pre-rRNA.</text>
</comment>
<evidence type="ECO:0000256" key="5">
    <source>
        <dbReference type="ARBA" id="ARBA00022792"/>
    </source>
</evidence>
<comment type="caution">
    <text evidence="12">The sequence shown here is derived from an EMBL/GenBank/DDBJ whole genome shotgun (WGS) entry which is preliminary data.</text>
</comment>
<keyword evidence="6" id="KW-1133">Transmembrane helix</keyword>
<dbReference type="InterPro" id="IPR039627">
    <property type="entry name" value="Yme2_C"/>
</dbReference>
<sequence length="856" mass="96125">MLRIAPHGLRSVVLLRRGARPLSEEAVAEIREGCVFVDSVFPIQLSRLDIRRYIGFLREESTIQSLRDCFSSVKIHGFRITSLEPYPKDGGVFVRFSYKAGSSESALETIEQELKRKVHDRGGLPSWLGLGSGDVWLVKGIPWNEDMYHFASPIVKVAFEGPDIHQESLYKLLRPYGRIKGMTDPIPVPAGSVRFSTVSFQKIRSAAIARNVIHGFEMSSGNTVTRLSTKYDYPIRVHAVRDWLSSHPRIVLPIVVFLLGTLTYTIFDPLRSLMIQGKLEDWFDIREFKIYQWLRKNTLDRLYSASQVSPFTANDGWKERKEAETAVRTYLADLPTTITFVHGPQGSGKSTMLQTVLNDTDRKSITIDCGLLLQSSSDTLLVRGLAEQTGYWPFFSFLNSVNHLLDLASMGLIGQKAGLSTSLVDQLKSILDVTEDALKNAGSSHRRALHKQIRHAEKERSKAADNEMAVLQKKQGLGRDSLDDIEGSGVKSEFDTEDKLFGVDARLTNTNSETLAEEKVVKKRIPQSEMVESLPIVIIKHFERSRGSGRDELLDVLAEWAAKLSEHQIAHVIVVSDNRENMKNLTKGMVTFGLTLPSKPLNVIALDDADTASALAFVKQKLKDADIDLQFSPGQASYLERLGGRASDLETLIHKVRNGQQVEEAVEDIINRGVSEIQKNAFGDDEDDANRLPWTREQAWMVVKKLAYQPEISYSEILLDFPFKGDEAPLRNMEHAELISIGTHLGRPSTIKPGKPIFKWVFQRLERDAIFQATQDLAFNEKVIVSAETSIKAYEQELTTLKDMGADTSLWSNLGSSSVLSRRAKYILNKAKVAQTKVETLERQNLLLKKTLTQRT</sequence>
<name>A0A9P7W5A8_9AGAR</name>